<dbReference type="InterPro" id="IPR057558">
    <property type="entry name" value="Swc3_dom"/>
</dbReference>
<dbReference type="PANTHER" id="PTHR28108">
    <property type="entry name" value="SWR1-COMPLEX PROTEIN 3"/>
    <property type="match status" value="1"/>
</dbReference>
<dbReference type="Pfam" id="PF24707">
    <property type="entry name" value="Swc3"/>
    <property type="match status" value="1"/>
</dbReference>
<dbReference type="OMA" id="MQKMCDC"/>
<evidence type="ECO:0000256" key="1">
    <source>
        <dbReference type="SAM" id="MobiDB-lite"/>
    </source>
</evidence>
<feature type="compositionally biased region" description="Basic and acidic residues" evidence="1">
    <location>
        <begin position="588"/>
        <end position="609"/>
    </location>
</feature>
<evidence type="ECO:0008006" key="6">
    <source>
        <dbReference type="Google" id="ProtNLM"/>
    </source>
</evidence>
<evidence type="ECO:0000313" key="5">
    <source>
        <dbReference type="Proteomes" id="UP000449547"/>
    </source>
</evidence>
<dbReference type="GO" id="GO:0140849">
    <property type="term" value="F:ATP-dependent H2AZ histone chaperone activity"/>
    <property type="evidence" value="ECO:0007669"/>
    <property type="project" value="InterPro"/>
</dbReference>
<feature type="compositionally biased region" description="Acidic residues" evidence="1">
    <location>
        <begin position="610"/>
        <end position="626"/>
    </location>
</feature>
<feature type="compositionally biased region" description="Basic and acidic residues" evidence="1">
    <location>
        <begin position="747"/>
        <end position="775"/>
    </location>
</feature>
<comment type="caution">
    <text evidence="4">The sequence shown here is derived from an EMBL/GenBank/DDBJ whole genome shotgun (WGS) entry which is preliminary data.</text>
</comment>
<organism evidence="4 5">
    <name type="scientific">Diutina rugosa</name>
    <name type="common">Yeast</name>
    <name type="synonym">Candida rugosa</name>
    <dbReference type="NCBI Taxonomy" id="5481"/>
    <lineage>
        <taxon>Eukaryota</taxon>
        <taxon>Fungi</taxon>
        <taxon>Dikarya</taxon>
        <taxon>Ascomycota</taxon>
        <taxon>Saccharomycotina</taxon>
        <taxon>Pichiomycetes</taxon>
        <taxon>Debaryomycetaceae</taxon>
        <taxon>Diutina</taxon>
    </lineage>
</organism>
<feature type="region of interest" description="Disordered" evidence="1">
    <location>
        <begin position="588"/>
        <end position="656"/>
    </location>
</feature>
<gene>
    <name evidence="4" type="ORF">DIURU_000956</name>
</gene>
<evidence type="ECO:0000259" key="3">
    <source>
        <dbReference type="Pfam" id="PF26242"/>
    </source>
</evidence>
<evidence type="ECO:0000313" key="4">
    <source>
        <dbReference type="EMBL" id="KAA8906547.1"/>
    </source>
</evidence>
<feature type="compositionally biased region" description="Basic and acidic residues" evidence="1">
    <location>
        <begin position="158"/>
        <end position="178"/>
    </location>
</feature>
<feature type="region of interest" description="Disordered" evidence="1">
    <location>
        <begin position="158"/>
        <end position="237"/>
    </location>
</feature>
<name>A0A642UW63_DIURU</name>
<dbReference type="InterPro" id="IPR037651">
    <property type="entry name" value="Swc3"/>
</dbReference>
<dbReference type="GeneID" id="54779609"/>
<dbReference type="OrthoDB" id="4097064at2759"/>
<dbReference type="AlphaFoldDB" id="A0A642UW63"/>
<dbReference type="Pfam" id="PF26242">
    <property type="entry name" value="Swc3_C"/>
    <property type="match status" value="2"/>
</dbReference>
<dbReference type="GO" id="GO:0000812">
    <property type="term" value="C:Swr1 complex"/>
    <property type="evidence" value="ECO:0007669"/>
    <property type="project" value="InterPro"/>
</dbReference>
<dbReference type="Proteomes" id="UP000449547">
    <property type="component" value="Unassembled WGS sequence"/>
</dbReference>
<feature type="compositionally biased region" description="Basic and acidic residues" evidence="1">
    <location>
        <begin position="357"/>
        <end position="369"/>
    </location>
</feature>
<evidence type="ECO:0000259" key="2">
    <source>
        <dbReference type="Pfam" id="PF24707"/>
    </source>
</evidence>
<dbReference type="VEuPathDB" id="FungiDB:DIURU_000956"/>
<feature type="region of interest" description="Disordered" evidence="1">
    <location>
        <begin position="747"/>
        <end position="801"/>
    </location>
</feature>
<feature type="compositionally biased region" description="Basic and acidic residues" evidence="1">
    <location>
        <begin position="790"/>
        <end position="801"/>
    </location>
</feature>
<dbReference type="EMBL" id="SWFT01000033">
    <property type="protein sequence ID" value="KAA8906547.1"/>
    <property type="molecule type" value="Genomic_DNA"/>
</dbReference>
<feature type="compositionally biased region" description="Pro residues" evidence="1">
    <location>
        <begin position="306"/>
        <end position="322"/>
    </location>
</feature>
<feature type="compositionally biased region" description="Basic residues" evidence="1">
    <location>
        <begin position="633"/>
        <end position="648"/>
    </location>
</feature>
<feature type="region of interest" description="Disordered" evidence="1">
    <location>
        <begin position="285"/>
        <end position="487"/>
    </location>
</feature>
<feature type="domain" description="SWR1-complex protein 3" evidence="2">
    <location>
        <begin position="30"/>
        <end position="155"/>
    </location>
</feature>
<feature type="domain" description="Swc3 C-terminal" evidence="3">
    <location>
        <begin position="654"/>
        <end position="729"/>
    </location>
</feature>
<keyword evidence="5" id="KW-1185">Reference proteome</keyword>
<proteinExistence type="predicted"/>
<feature type="domain" description="Swc3 C-terminal" evidence="3">
    <location>
        <begin position="491"/>
        <end position="596"/>
    </location>
</feature>
<accession>A0A642UW63</accession>
<sequence>MPPRIRRRITTARREQIEEEQRKLEKQVVRPFDVINGLPVSFKPPGDYDEVLKQPLTVKDSGVLYRSLLKSRYNYANVAPMFRLHWLRQSNYQRKMAELGKEIPEDKENPALVGGRQPVLGYEVSARDSMVKLHDATLTIGPHNFEVRLFIAKDARSDKKELEAKREEAKLLKKDQKKNMPPSEAGPPRPRVASVHRSTSSEPVTDPALSSMAPGGTRHQPAKPAVAQPPGMDSPDNVVMISNLNAIARTDESLNALMKVVASGKASAAQIVTFQEYIKRAKDMGPQPHHAHLYPGGVLPKSAVPVNPPAPSPQPVQSPPMQMPLSGMAGTQPLPPRPEPKIEPPPPAEPEEGEGSDAEKSDKEGSGSDRDDDDGENSKKEDSEEAETNDATPSSATPHPQPSSPHSPAPGRSKVRTPQSRQSSPASPVPQGQQGGDDQQQAPTPAPKGQQFVNPNYQGLQNIAPGQYPPGYVPRQVRPQPPRVLSKLPRDKKLTAFQERYLHDATLVFEFVENANVRFQLPKWAITEVIEPETQTNADENGDNSDTRDIIWSFFWIHNQHEFDVYEEKKKKYDDYLAEVSRIEKEAADKEAAEKEAAEKEAAAAKEAKEGEDDGDDNGAEPEEEVAPLPQRRGGRKPPPRRKPAKGPKRVERPVEPEARYTPVSFTIHGIPFKYVPMYVNSAYAVDKVQAYMQRIMDTGVRTSPFYLWYQVDGKLDERVAESVRQELVAEEKRLPGAIDYIGKENEKKRKAKEKADMKKKIKMEEQAREIRENRYGANQTPPGTRSLRVKAEPGVDPSLR</sequence>
<feature type="compositionally biased region" description="Polar residues" evidence="1">
    <location>
        <begin position="451"/>
        <end position="461"/>
    </location>
</feature>
<reference evidence="4 5" key="1">
    <citation type="submission" date="2019-07" db="EMBL/GenBank/DDBJ databases">
        <title>Genome assembly of two rare yeast pathogens: Diutina rugosa and Trichomonascus ciferrii.</title>
        <authorList>
            <person name="Mixao V."/>
            <person name="Saus E."/>
            <person name="Hansen A."/>
            <person name="Lass-Flor C."/>
            <person name="Gabaldon T."/>
        </authorList>
    </citation>
    <scope>NUCLEOTIDE SEQUENCE [LARGE SCALE GENOMIC DNA]</scope>
    <source>
        <strain evidence="4 5">CBS 613</strain>
    </source>
</reference>
<feature type="compositionally biased region" description="Polar residues" evidence="1">
    <location>
        <begin position="416"/>
        <end position="426"/>
    </location>
</feature>
<protein>
    <recommendedName>
        <fullName evidence="6">SWR1-complex protein 3</fullName>
    </recommendedName>
</protein>
<dbReference type="PANTHER" id="PTHR28108:SF1">
    <property type="entry name" value="SWR1-COMPLEX PROTEIN 3"/>
    <property type="match status" value="1"/>
</dbReference>
<dbReference type="RefSeq" id="XP_034014188.1">
    <property type="nucleotide sequence ID" value="XM_034159261.1"/>
</dbReference>
<feature type="compositionally biased region" description="Pro residues" evidence="1">
    <location>
        <begin position="333"/>
        <end position="348"/>
    </location>
</feature>
<dbReference type="InterPro" id="IPR058986">
    <property type="entry name" value="Swc3_C"/>
</dbReference>
<feature type="compositionally biased region" description="Pro residues" evidence="1">
    <location>
        <begin position="399"/>
        <end position="408"/>
    </location>
</feature>